<evidence type="ECO:0000313" key="2">
    <source>
        <dbReference type="Proteomes" id="UP000789702"/>
    </source>
</evidence>
<proteinExistence type="predicted"/>
<comment type="caution">
    <text evidence="1">The sequence shown here is derived from an EMBL/GenBank/DDBJ whole genome shotgun (WGS) entry which is preliminary data.</text>
</comment>
<dbReference type="Proteomes" id="UP000789702">
    <property type="component" value="Unassembled WGS sequence"/>
</dbReference>
<protein>
    <submittedName>
        <fullName evidence="1">11641_t:CDS:1</fullName>
    </submittedName>
</protein>
<sequence length="62" mass="7360">IAKCYWATPVFEDQTSSSQLEDYIEDSRTKYLDKISICLENLIVLIEESIKEEEDYLLNQPW</sequence>
<dbReference type="EMBL" id="CAJVPU010006882">
    <property type="protein sequence ID" value="CAG8565640.1"/>
    <property type="molecule type" value="Genomic_DNA"/>
</dbReference>
<evidence type="ECO:0000313" key="1">
    <source>
        <dbReference type="EMBL" id="CAG8565640.1"/>
    </source>
</evidence>
<name>A0ACA9M333_9GLOM</name>
<organism evidence="1 2">
    <name type="scientific">Dentiscutata heterogama</name>
    <dbReference type="NCBI Taxonomy" id="1316150"/>
    <lineage>
        <taxon>Eukaryota</taxon>
        <taxon>Fungi</taxon>
        <taxon>Fungi incertae sedis</taxon>
        <taxon>Mucoromycota</taxon>
        <taxon>Glomeromycotina</taxon>
        <taxon>Glomeromycetes</taxon>
        <taxon>Diversisporales</taxon>
        <taxon>Gigasporaceae</taxon>
        <taxon>Dentiscutata</taxon>
    </lineage>
</organism>
<reference evidence="1" key="1">
    <citation type="submission" date="2021-06" db="EMBL/GenBank/DDBJ databases">
        <authorList>
            <person name="Kallberg Y."/>
            <person name="Tangrot J."/>
            <person name="Rosling A."/>
        </authorList>
    </citation>
    <scope>NUCLEOTIDE SEQUENCE</scope>
    <source>
        <strain evidence="1">IL203A</strain>
    </source>
</reference>
<keyword evidence="2" id="KW-1185">Reference proteome</keyword>
<gene>
    <name evidence="1" type="ORF">DHETER_LOCUS5837</name>
</gene>
<feature type="non-terminal residue" evidence="1">
    <location>
        <position position="1"/>
    </location>
</feature>
<accession>A0ACA9M333</accession>